<evidence type="ECO:0000313" key="2">
    <source>
        <dbReference type="Proteomes" id="UP001500886"/>
    </source>
</evidence>
<accession>A0ABN3TWK1</accession>
<dbReference type="RefSeq" id="WP_344436544.1">
    <property type="nucleotide sequence ID" value="NZ_BAAASL010000013.1"/>
</dbReference>
<evidence type="ECO:0000313" key="1">
    <source>
        <dbReference type="EMBL" id="GAA2719407.1"/>
    </source>
</evidence>
<dbReference type="Proteomes" id="UP001500886">
    <property type="component" value="Unassembled WGS sequence"/>
</dbReference>
<comment type="caution">
    <text evidence="1">The sequence shown here is derived from an EMBL/GenBank/DDBJ whole genome shotgun (WGS) entry which is preliminary data.</text>
</comment>
<sequence>MALLRWDNAFDNIETHVLELQTSPDLHLALPGLARPLRLSPAEARNALYRVPGDEDLRNSIWSSTIARARREGDARSDWQLFVTWLAIPALRRTVYQVSSRLGSERAEVEAEVLVALLEELQTVAPDQPNCGQTLLQAVRTRAWRAARRPPEATVADTAVMEVLRRRSGHGVEGHIPAPASRERLLAAPRITVSRAQREGELLGALAHRLGLRDLVSATTGTGQRRRIGKISLRKKGGPR</sequence>
<gene>
    <name evidence="1" type="ORF">GCM10010315_37460</name>
</gene>
<proteinExistence type="predicted"/>
<organism evidence="1 2">
    <name type="scientific">Streptomyces luteosporeus</name>
    <dbReference type="NCBI Taxonomy" id="173856"/>
    <lineage>
        <taxon>Bacteria</taxon>
        <taxon>Bacillati</taxon>
        <taxon>Actinomycetota</taxon>
        <taxon>Actinomycetes</taxon>
        <taxon>Kitasatosporales</taxon>
        <taxon>Streptomycetaceae</taxon>
        <taxon>Streptomyces</taxon>
    </lineage>
</organism>
<keyword evidence="2" id="KW-1185">Reference proteome</keyword>
<evidence type="ECO:0008006" key="3">
    <source>
        <dbReference type="Google" id="ProtNLM"/>
    </source>
</evidence>
<dbReference type="EMBL" id="BAAASL010000013">
    <property type="protein sequence ID" value="GAA2719407.1"/>
    <property type="molecule type" value="Genomic_DNA"/>
</dbReference>
<name>A0ABN3TWK1_9ACTN</name>
<protein>
    <recommendedName>
        <fullName evidence="3">Sigma-70 family RNA polymerase sigma factor</fullName>
    </recommendedName>
</protein>
<reference evidence="1 2" key="1">
    <citation type="journal article" date="2019" name="Int. J. Syst. Evol. Microbiol.">
        <title>The Global Catalogue of Microorganisms (GCM) 10K type strain sequencing project: providing services to taxonomists for standard genome sequencing and annotation.</title>
        <authorList>
            <consortium name="The Broad Institute Genomics Platform"/>
            <consortium name="The Broad Institute Genome Sequencing Center for Infectious Disease"/>
            <person name="Wu L."/>
            <person name="Ma J."/>
        </authorList>
    </citation>
    <scope>NUCLEOTIDE SEQUENCE [LARGE SCALE GENOMIC DNA]</scope>
    <source>
        <strain evidence="1 2">JCM 4542</strain>
    </source>
</reference>